<dbReference type="PANTHER" id="PTHR42715:SF10">
    <property type="entry name" value="BETA-GLUCOSIDASE"/>
    <property type="match status" value="1"/>
</dbReference>
<evidence type="ECO:0000256" key="2">
    <source>
        <dbReference type="ARBA" id="ARBA00022801"/>
    </source>
</evidence>
<organism evidence="3 4">
    <name type="scientific">Klebsiella michiganensis</name>
    <dbReference type="NCBI Taxonomy" id="1134687"/>
    <lineage>
        <taxon>Bacteria</taxon>
        <taxon>Pseudomonadati</taxon>
        <taxon>Pseudomonadota</taxon>
        <taxon>Gammaproteobacteria</taxon>
        <taxon>Enterobacterales</taxon>
        <taxon>Enterobacteriaceae</taxon>
        <taxon>Klebsiella/Raoultella group</taxon>
        <taxon>Klebsiella</taxon>
    </lineage>
</organism>
<dbReference type="Proteomes" id="UP000255050">
    <property type="component" value="Unassembled WGS sequence"/>
</dbReference>
<comment type="similarity">
    <text evidence="1">Belongs to the glycosyl hydrolase 3 family.</text>
</comment>
<dbReference type="GO" id="GO:0008422">
    <property type="term" value="F:beta-glucosidase activity"/>
    <property type="evidence" value="ECO:0007669"/>
    <property type="project" value="UniProtKB-EC"/>
</dbReference>
<dbReference type="GO" id="GO:0005975">
    <property type="term" value="P:carbohydrate metabolic process"/>
    <property type="evidence" value="ECO:0007669"/>
    <property type="project" value="InterPro"/>
</dbReference>
<keyword evidence="2 3" id="KW-0378">Hydrolase</keyword>
<keyword evidence="3" id="KW-0326">Glycosidase</keyword>
<dbReference type="SUPFAM" id="SSF52279">
    <property type="entry name" value="Beta-D-glucan exohydrolase, C-terminal domain"/>
    <property type="match status" value="1"/>
</dbReference>
<dbReference type="InterPro" id="IPR050288">
    <property type="entry name" value="Cellulose_deg_GH3"/>
</dbReference>
<gene>
    <name evidence="3" type="primary">bglB_2</name>
    <name evidence="3" type="ORF">NCTC11694_07136</name>
</gene>
<sequence length="62" mass="7029">MSLDDHPASPCWGAEEQNLYQEDIYVGYRYFETFSAQSLQFPFGFGLSYTSFTLQCAQAEAA</sequence>
<name>A0A7H4MWQ8_9ENTR</name>
<proteinExistence type="inferred from homology"/>
<protein>
    <submittedName>
        <fullName evidence="3">Beta-glucosidase</fullName>
        <ecNumber evidence="3">3.2.1.21</ecNumber>
    </submittedName>
</protein>
<dbReference type="PANTHER" id="PTHR42715">
    <property type="entry name" value="BETA-GLUCOSIDASE"/>
    <property type="match status" value="1"/>
</dbReference>
<evidence type="ECO:0000256" key="1">
    <source>
        <dbReference type="ARBA" id="ARBA00005336"/>
    </source>
</evidence>
<evidence type="ECO:0000313" key="3">
    <source>
        <dbReference type="EMBL" id="STT07521.1"/>
    </source>
</evidence>
<accession>A0A7H4MWQ8</accession>
<dbReference type="EMBL" id="UGJR01000006">
    <property type="protein sequence ID" value="STT07521.1"/>
    <property type="molecule type" value="Genomic_DNA"/>
</dbReference>
<dbReference type="AlphaFoldDB" id="A0A7H4MWQ8"/>
<dbReference type="Gene3D" id="3.40.50.1700">
    <property type="entry name" value="Glycoside hydrolase family 3 C-terminal domain"/>
    <property type="match status" value="1"/>
</dbReference>
<comment type="caution">
    <text evidence="3">The sequence shown here is derived from an EMBL/GenBank/DDBJ whole genome shotgun (WGS) entry which is preliminary data.</text>
</comment>
<reference evidence="3 4" key="1">
    <citation type="submission" date="2018-06" db="EMBL/GenBank/DDBJ databases">
        <authorList>
            <consortium name="Pathogen Informatics"/>
            <person name="Doyle S."/>
        </authorList>
    </citation>
    <scope>NUCLEOTIDE SEQUENCE [LARGE SCALE GENOMIC DNA]</scope>
    <source>
        <strain evidence="3 4">NCTC11694</strain>
    </source>
</reference>
<dbReference type="InterPro" id="IPR036881">
    <property type="entry name" value="Glyco_hydro_3_C_sf"/>
</dbReference>
<dbReference type="EC" id="3.2.1.21" evidence="3"/>
<evidence type="ECO:0000313" key="4">
    <source>
        <dbReference type="Proteomes" id="UP000255050"/>
    </source>
</evidence>